<dbReference type="AlphaFoldDB" id="A0A433DD21"/>
<organism evidence="1 2">
    <name type="scientific">Jimgerdemannia flammicorona</name>
    <dbReference type="NCBI Taxonomy" id="994334"/>
    <lineage>
        <taxon>Eukaryota</taxon>
        <taxon>Fungi</taxon>
        <taxon>Fungi incertae sedis</taxon>
        <taxon>Mucoromycota</taxon>
        <taxon>Mucoromycotina</taxon>
        <taxon>Endogonomycetes</taxon>
        <taxon>Endogonales</taxon>
        <taxon>Endogonaceae</taxon>
        <taxon>Jimgerdemannia</taxon>
    </lineage>
</organism>
<reference evidence="1 2" key="1">
    <citation type="journal article" date="2018" name="New Phytol.">
        <title>Phylogenomics of Endogonaceae and evolution of mycorrhizas within Mucoromycota.</title>
        <authorList>
            <person name="Chang Y."/>
            <person name="Desiro A."/>
            <person name="Na H."/>
            <person name="Sandor L."/>
            <person name="Lipzen A."/>
            <person name="Clum A."/>
            <person name="Barry K."/>
            <person name="Grigoriev I.V."/>
            <person name="Martin F.M."/>
            <person name="Stajich J.E."/>
            <person name="Smith M.E."/>
            <person name="Bonito G."/>
            <person name="Spatafora J.W."/>
        </authorList>
    </citation>
    <scope>NUCLEOTIDE SEQUENCE [LARGE SCALE GENOMIC DNA]</scope>
    <source>
        <strain evidence="1 2">GMNB39</strain>
    </source>
</reference>
<keyword evidence="2" id="KW-1185">Reference proteome</keyword>
<comment type="caution">
    <text evidence="1">The sequence shown here is derived from an EMBL/GenBank/DDBJ whole genome shotgun (WGS) entry which is preliminary data.</text>
</comment>
<proteinExistence type="predicted"/>
<protein>
    <submittedName>
        <fullName evidence="1">Uncharacterized protein</fullName>
    </submittedName>
</protein>
<sequence length="75" mass="8786">MNYMNSFFPVSFSPINLSHTTRNRRSTEVVHTEMLLTFTSHRAQLEERDRVLKDRWIGLRGAAAELTQKTMTDLM</sequence>
<dbReference type="Proteomes" id="UP000268093">
    <property type="component" value="Unassembled WGS sequence"/>
</dbReference>
<evidence type="ECO:0000313" key="1">
    <source>
        <dbReference type="EMBL" id="RUP48750.1"/>
    </source>
</evidence>
<gene>
    <name evidence="1" type="ORF">BC936DRAFT_144063</name>
</gene>
<name>A0A433DD21_9FUNG</name>
<dbReference type="EMBL" id="RBNI01003005">
    <property type="protein sequence ID" value="RUP48750.1"/>
    <property type="molecule type" value="Genomic_DNA"/>
</dbReference>
<accession>A0A433DD21</accession>
<evidence type="ECO:0000313" key="2">
    <source>
        <dbReference type="Proteomes" id="UP000268093"/>
    </source>
</evidence>